<dbReference type="InterPro" id="IPR006311">
    <property type="entry name" value="TAT_signal"/>
</dbReference>
<evidence type="ECO:0000259" key="2">
    <source>
        <dbReference type="Pfam" id="PF00496"/>
    </source>
</evidence>
<sequence length="562" mass="61741">MLRLNRRRFLQLAGAGAGLAVLAACAEAAPDAPAVVDEPTPVPMSEADVAASADDPGLMRPSGTPKRGGHLKTAFGVTMASFDAHQGGGTHVLSHMYNNLVRNNLVDGLRTVVPDLARSVDVSDDGKTYTFNLRSGVKYHNGADFTSADVLATFNRIMDPPQGMISPLKAEFSFVEEITAPDAGTAVFHLSAPRSYFLNVLSATNAYIYSEASLQENDFDLRDVIAPGTGAFRFVDHQPAERWLLERNPDYWDAELPYIDQLELLHVPAWSDRGTAVLTGQADMSWNVAFETWQEGSGRDDIENKLLPNFGAYWLFMNNASGPLADSRVRKAIHLGVSKQNLKAAFGTQEVINITRWVPQGDPYATSPADLASMPGYREDKTEDIAEAKRLLAEAGYGDGFPELEILAASGPQAELLAPAVQDMLNRDLGIPTKIRIIERASLGTEQQQGTYQLMVHTRGHGVSDISPRGNLWWRTGGSQNFGGYSEPQFDALLDQIDDETDVSTRQGQINDAQDVLDDNPPEYLIGYTYHLPMWNSKVKGIELHDRIFAEWGRMETVWIDS</sequence>
<dbReference type="NCBIfam" id="TIGR01409">
    <property type="entry name" value="TAT_signal_seq"/>
    <property type="match status" value="1"/>
</dbReference>
<dbReference type="PIRSF" id="PIRSF002741">
    <property type="entry name" value="MppA"/>
    <property type="match status" value="1"/>
</dbReference>
<dbReference type="InterPro" id="IPR000914">
    <property type="entry name" value="SBP_5_dom"/>
</dbReference>
<comment type="caution">
    <text evidence="3">The sequence shown here is derived from an EMBL/GenBank/DDBJ whole genome shotgun (WGS) entry which is preliminary data.</text>
</comment>
<reference evidence="3" key="1">
    <citation type="submission" date="2019-09" db="EMBL/GenBank/DDBJ databases">
        <title>Characterisation of the sponge microbiome using genome-centric metagenomics.</title>
        <authorList>
            <person name="Engelberts J.P."/>
            <person name="Robbins S.J."/>
            <person name="De Goeij J.M."/>
            <person name="Aranda M."/>
            <person name="Bell S.C."/>
            <person name="Webster N.S."/>
        </authorList>
    </citation>
    <scope>NUCLEOTIDE SEQUENCE</scope>
    <source>
        <strain evidence="3">SB0662_bin_9</strain>
    </source>
</reference>
<dbReference type="PANTHER" id="PTHR30290">
    <property type="entry name" value="PERIPLASMIC BINDING COMPONENT OF ABC TRANSPORTER"/>
    <property type="match status" value="1"/>
</dbReference>
<dbReference type="CDD" id="cd00995">
    <property type="entry name" value="PBP2_NikA_DppA_OppA_like"/>
    <property type="match status" value="1"/>
</dbReference>
<dbReference type="AlphaFoldDB" id="A0A6B1DST3"/>
<feature type="domain" description="Solute-binding protein family 5" evidence="2">
    <location>
        <begin position="111"/>
        <end position="479"/>
    </location>
</feature>
<dbReference type="GO" id="GO:1904680">
    <property type="term" value="F:peptide transmembrane transporter activity"/>
    <property type="evidence" value="ECO:0007669"/>
    <property type="project" value="TreeGrafter"/>
</dbReference>
<keyword evidence="1" id="KW-0732">Signal</keyword>
<dbReference type="GO" id="GO:0043190">
    <property type="term" value="C:ATP-binding cassette (ABC) transporter complex"/>
    <property type="evidence" value="ECO:0007669"/>
    <property type="project" value="InterPro"/>
</dbReference>
<dbReference type="InterPro" id="IPR019546">
    <property type="entry name" value="TAT_signal_bac_arc"/>
</dbReference>
<accession>A0A6B1DST3</accession>
<dbReference type="Gene3D" id="3.40.190.10">
    <property type="entry name" value="Periplasmic binding protein-like II"/>
    <property type="match status" value="1"/>
</dbReference>
<dbReference type="GO" id="GO:0042597">
    <property type="term" value="C:periplasmic space"/>
    <property type="evidence" value="ECO:0007669"/>
    <property type="project" value="UniProtKB-ARBA"/>
</dbReference>
<gene>
    <name evidence="3" type="ORF">F4Y08_03765</name>
</gene>
<evidence type="ECO:0000313" key="3">
    <source>
        <dbReference type="EMBL" id="MYD89444.1"/>
    </source>
</evidence>
<dbReference type="EMBL" id="VXPY01000020">
    <property type="protein sequence ID" value="MYD89444.1"/>
    <property type="molecule type" value="Genomic_DNA"/>
</dbReference>
<feature type="signal peptide" evidence="1">
    <location>
        <begin position="1"/>
        <end position="28"/>
    </location>
</feature>
<proteinExistence type="predicted"/>
<dbReference type="InterPro" id="IPR039424">
    <property type="entry name" value="SBP_5"/>
</dbReference>
<dbReference type="PROSITE" id="PS51318">
    <property type="entry name" value="TAT"/>
    <property type="match status" value="1"/>
</dbReference>
<name>A0A6B1DST3_9CHLR</name>
<protein>
    <submittedName>
        <fullName evidence="3">ABC transporter substrate-binding protein</fullName>
    </submittedName>
</protein>
<dbReference type="Pfam" id="PF00496">
    <property type="entry name" value="SBP_bac_5"/>
    <property type="match status" value="1"/>
</dbReference>
<organism evidence="3">
    <name type="scientific">Caldilineaceae bacterium SB0662_bin_9</name>
    <dbReference type="NCBI Taxonomy" id="2605258"/>
    <lineage>
        <taxon>Bacteria</taxon>
        <taxon>Bacillati</taxon>
        <taxon>Chloroflexota</taxon>
        <taxon>Caldilineae</taxon>
        <taxon>Caldilineales</taxon>
        <taxon>Caldilineaceae</taxon>
    </lineage>
</organism>
<dbReference type="Gene3D" id="3.10.105.10">
    <property type="entry name" value="Dipeptide-binding Protein, Domain 3"/>
    <property type="match status" value="1"/>
</dbReference>
<dbReference type="GO" id="GO:0015833">
    <property type="term" value="P:peptide transport"/>
    <property type="evidence" value="ECO:0007669"/>
    <property type="project" value="TreeGrafter"/>
</dbReference>
<dbReference type="PROSITE" id="PS51257">
    <property type="entry name" value="PROKAR_LIPOPROTEIN"/>
    <property type="match status" value="1"/>
</dbReference>
<evidence type="ECO:0000256" key="1">
    <source>
        <dbReference type="SAM" id="SignalP"/>
    </source>
</evidence>
<feature type="chain" id="PRO_5025682880" evidence="1">
    <location>
        <begin position="29"/>
        <end position="562"/>
    </location>
</feature>
<dbReference type="InterPro" id="IPR030678">
    <property type="entry name" value="Peptide/Ni-bd"/>
</dbReference>
<dbReference type="SUPFAM" id="SSF53850">
    <property type="entry name" value="Periplasmic binding protein-like II"/>
    <property type="match status" value="1"/>
</dbReference>